<accession>A0ABQ7GHI7</accession>
<sequence>MRAKVYITVRNSASGMEKSLEKKGLEHTSMLHSCTHHHTSPDQHDGHFYWLNRVKRVNTLSTSSLLVSILHTLHSKIGSLRWTQPACIKERTYFKHYMLLSCTCGQPIRLAVHCQPREHDAVQVLDHLRSITWTLGHLSPRTL</sequence>
<name>A0ABQ7GHI7_DUNSA</name>
<evidence type="ECO:0000313" key="1">
    <source>
        <dbReference type="EMBL" id="KAF5834061.1"/>
    </source>
</evidence>
<gene>
    <name evidence="1" type="ORF">DUNSADRAFT_9411</name>
</gene>
<organism evidence="1 2">
    <name type="scientific">Dunaliella salina</name>
    <name type="common">Green alga</name>
    <name type="synonym">Protococcus salinus</name>
    <dbReference type="NCBI Taxonomy" id="3046"/>
    <lineage>
        <taxon>Eukaryota</taxon>
        <taxon>Viridiplantae</taxon>
        <taxon>Chlorophyta</taxon>
        <taxon>core chlorophytes</taxon>
        <taxon>Chlorophyceae</taxon>
        <taxon>CS clade</taxon>
        <taxon>Chlamydomonadales</taxon>
        <taxon>Dunaliellaceae</taxon>
        <taxon>Dunaliella</taxon>
    </lineage>
</organism>
<keyword evidence="2" id="KW-1185">Reference proteome</keyword>
<proteinExistence type="predicted"/>
<dbReference type="EMBL" id="MU069777">
    <property type="protein sequence ID" value="KAF5834061.1"/>
    <property type="molecule type" value="Genomic_DNA"/>
</dbReference>
<evidence type="ECO:0000313" key="2">
    <source>
        <dbReference type="Proteomes" id="UP000815325"/>
    </source>
</evidence>
<comment type="caution">
    <text evidence="1">The sequence shown here is derived from an EMBL/GenBank/DDBJ whole genome shotgun (WGS) entry which is preliminary data.</text>
</comment>
<evidence type="ECO:0008006" key="3">
    <source>
        <dbReference type="Google" id="ProtNLM"/>
    </source>
</evidence>
<reference evidence="1" key="1">
    <citation type="submission" date="2017-08" db="EMBL/GenBank/DDBJ databases">
        <authorList>
            <person name="Polle J.E."/>
            <person name="Barry K."/>
            <person name="Cushman J."/>
            <person name="Schmutz J."/>
            <person name="Tran D."/>
            <person name="Hathwaick L.T."/>
            <person name="Yim W.C."/>
            <person name="Jenkins J."/>
            <person name="Mckie-Krisberg Z.M."/>
            <person name="Prochnik S."/>
            <person name="Lindquist E."/>
            <person name="Dockter R.B."/>
            <person name="Adam C."/>
            <person name="Molina H."/>
            <person name="Bunkerborg J."/>
            <person name="Jin E."/>
            <person name="Buchheim M."/>
            <person name="Magnuson J."/>
        </authorList>
    </citation>
    <scope>NUCLEOTIDE SEQUENCE</scope>
    <source>
        <strain evidence="1">CCAP 19/18</strain>
    </source>
</reference>
<protein>
    <recommendedName>
        <fullName evidence="3">Encoded protein</fullName>
    </recommendedName>
</protein>
<dbReference type="Proteomes" id="UP000815325">
    <property type="component" value="Unassembled WGS sequence"/>
</dbReference>